<organism evidence="3 4">
    <name type="scientific">Antarcticibacterium flavum</name>
    <dbReference type="NCBI Taxonomy" id="2058175"/>
    <lineage>
        <taxon>Bacteria</taxon>
        <taxon>Pseudomonadati</taxon>
        <taxon>Bacteroidota</taxon>
        <taxon>Flavobacteriia</taxon>
        <taxon>Flavobacteriales</taxon>
        <taxon>Flavobacteriaceae</taxon>
        <taxon>Antarcticibacterium</taxon>
    </lineage>
</organism>
<proteinExistence type="predicted"/>
<accession>A0A5B7X3X8</accession>
<feature type="signal peptide" evidence="1">
    <location>
        <begin position="1"/>
        <end position="23"/>
    </location>
</feature>
<keyword evidence="1" id="KW-0732">Signal</keyword>
<gene>
    <name evidence="3" type="ORF">FHG64_08580</name>
</gene>
<feature type="domain" description="SnoaL-like" evidence="2">
    <location>
        <begin position="42"/>
        <end position="150"/>
    </location>
</feature>
<dbReference type="Proteomes" id="UP000309016">
    <property type="component" value="Chromosome"/>
</dbReference>
<dbReference type="InterPro" id="IPR037401">
    <property type="entry name" value="SnoaL-like"/>
</dbReference>
<evidence type="ECO:0000313" key="4">
    <source>
        <dbReference type="Proteomes" id="UP000309016"/>
    </source>
</evidence>
<dbReference type="SUPFAM" id="SSF54427">
    <property type="entry name" value="NTF2-like"/>
    <property type="match status" value="1"/>
</dbReference>
<keyword evidence="4" id="KW-1185">Reference proteome</keyword>
<evidence type="ECO:0000313" key="3">
    <source>
        <dbReference type="EMBL" id="QCY69442.1"/>
    </source>
</evidence>
<dbReference type="Pfam" id="PF12680">
    <property type="entry name" value="SnoaL_2"/>
    <property type="match status" value="1"/>
</dbReference>
<feature type="chain" id="PRO_5022854192" evidence="1">
    <location>
        <begin position="24"/>
        <end position="150"/>
    </location>
</feature>
<reference evidence="3 4" key="1">
    <citation type="submission" date="2019-06" db="EMBL/GenBank/DDBJ databases">
        <title>Complete genome sequence of Antarcticibacterium flavum KCTC 52984T from an Antarctic marine sediment.</title>
        <authorList>
            <person name="Lee Y.M."/>
            <person name="Shin S.C."/>
        </authorList>
    </citation>
    <scope>NUCLEOTIDE SEQUENCE [LARGE SCALE GENOMIC DNA]</scope>
    <source>
        <strain evidence="3 4">KCTC 52984</strain>
    </source>
</reference>
<dbReference type="EMBL" id="CP040812">
    <property type="protein sequence ID" value="QCY69442.1"/>
    <property type="molecule type" value="Genomic_DNA"/>
</dbReference>
<dbReference type="AlphaFoldDB" id="A0A5B7X3X8"/>
<dbReference type="OrthoDB" id="837671at2"/>
<dbReference type="InterPro" id="IPR032710">
    <property type="entry name" value="NTF2-like_dom_sf"/>
</dbReference>
<evidence type="ECO:0000256" key="1">
    <source>
        <dbReference type="SAM" id="SignalP"/>
    </source>
</evidence>
<evidence type="ECO:0000259" key="2">
    <source>
        <dbReference type="Pfam" id="PF12680"/>
    </source>
</evidence>
<dbReference type="KEGG" id="afla:FHG64_08580"/>
<dbReference type="RefSeq" id="WP_139066010.1">
    <property type="nucleotide sequence ID" value="NZ_CP040812.1"/>
</dbReference>
<protein>
    <submittedName>
        <fullName evidence="3">Nuclear transport factor 2 family protein</fullName>
    </submittedName>
</protein>
<sequence length="150" mass="16208">MKTLKITLALAFVLLLAPAITSAQEGTATLDFPNANKALQVVQDYTRALQAGDVAAMNNQLAPNAMIYGLGGGLDSLTVTQHKNYYTESTNKYSHSLTGELYLPVKVTDNWNEGEWVLAWGTNTITDKATGKTITIPYHTASMVDNGKIT</sequence>
<name>A0A5B7X3X8_9FLAO</name>
<dbReference type="Gene3D" id="3.10.450.50">
    <property type="match status" value="1"/>
</dbReference>